<accession>X1T7J0</accession>
<dbReference type="InterPro" id="IPR054490">
    <property type="entry name" value="BT_1020-like_b-sandwich_1"/>
</dbReference>
<evidence type="ECO:0000313" key="2">
    <source>
        <dbReference type="EMBL" id="GAJ01249.1"/>
    </source>
</evidence>
<sequence>ETGEGGFEVNLRNSTGDYALRIGIDYMNDDMFVWRTSSTTAQQFGAGKYSDNTWFHIRIDFDIPTKKFDIYLDGIKEVDQEDLFYDINSVQHVRFDQTGTYSGWYLDALSFSWDLDYIIGDNLYEGLLLSFDNSTNFDWIGYSLDGQANKTILGNTTIPMPEDGSHYIQISGYSSLGTTYQSDIRYFSVDTGSPEITIITPVQDDYCRYIPPNFELSILKPDISKIWYTLDNGITNITSAGLTGTIDQIEWEKKGVGPVTIGFYANDTLGFEG</sequence>
<dbReference type="Gene3D" id="2.60.120.200">
    <property type="match status" value="1"/>
</dbReference>
<reference evidence="2" key="1">
    <citation type="journal article" date="2014" name="Front. Microbiol.">
        <title>High frequency of phylogenetically diverse reductive dehalogenase-homologous genes in deep subseafloor sedimentary metagenomes.</title>
        <authorList>
            <person name="Kawai M."/>
            <person name="Futagami T."/>
            <person name="Toyoda A."/>
            <person name="Takaki Y."/>
            <person name="Nishi S."/>
            <person name="Hori S."/>
            <person name="Arai W."/>
            <person name="Tsubouchi T."/>
            <person name="Morono Y."/>
            <person name="Uchiyama I."/>
            <person name="Ito T."/>
            <person name="Fujiyama A."/>
            <person name="Inagaki F."/>
            <person name="Takami H."/>
        </authorList>
    </citation>
    <scope>NUCLEOTIDE SEQUENCE</scope>
    <source>
        <strain evidence="2">Expedition CK06-06</strain>
    </source>
</reference>
<feature type="domain" description="BT-1020-like structural beta-sandwich" evidence="1">
    <location>
        <begin position="3"/>
        <end position="100"/>
    </location>
</feature>
<evidence type="ECO:0000259" key="1">
    <source>
        <dbReference type="Pfam" id="PF22585"/>
    </source>
</evidence>
<dbReference type="Pfam" id="PF22585">
    <property type="entry name" value="Sialidase-like_CBM"/>
    <property type="match status" value="1"/>
</dbReference>
<organism evidence="2">
    <name type="scientific">marine sediment metagenome</name>
    <dbReference type="NCBI Taxonomy" id="412755"/>
    <lineage>
        <taxon>unclassified sequences</taxon>
        <taxon>metagenomes</taxon>
        <taxon>ecological metagenomes</taxon>
    </lineage>
</organism>
<dbReference type="EMBL" id="BARW01019983">
    <property type="protein sequence ID" value="GAJ01249.1"/>
    <property type="molecule type" value="Genomic_DNA"/>
</dbReference>
<feature type="non-terminal residue" evidence="2">
    <location>
        <position position="1"/>
    </location>
</feature>
<dbReference type="AlphaFoldDB" id="X1T7J0"/>
<comment type="caution">
    <text evidence="2">The sequence shown here is derived from an EMBL/GenBank/DDBJ whole genome shotgun (WGS) entry which is preliminary data.</text>
</comment>
<protein>
    <recommendedName>
        <fullName evidence="1">BT-1020-like structural beta-sandwich domain-containing protein</fullName>
    </recommendedName>
</protein>
<name>X1T7J0_9ZZZZ</name>
<gene>
    <name evidence="2" type="ORF">S12H4_33845</name>
</gene>
<feature type="non-terminal residue" evidence="2">
    <location>
        <position position="273"/>
    </location>
</feature>
<proteinExistence type="predicted"/>